<dbReference type="GO" id="GO:0004332">
    <property type="term" value="F:fructose-bisphosphate aldolase activity"/>
    <property type="evidence" value="ECO:0007669"/>
    <property type="project" value="UniProtKB-EC"/>
</dbReference>
<sequence>MSNIEELASVAKQLVAGNRGILAADESTTTVGKRLASIGVANSAPNRAALRRMLFTSPGIEQHISGAILYEETLLQADDEAGGAAAAGQARLVQQLSSRGVLLGIKVDTGLAPLPASPEESFTQGFDNLAARCAAYKAAGASFAKWRAVIHIRQATANTPGLPSEAAVAAAARGLALYAAISQAAGLVPIVEPEVLADGAHSIELCEAVTQRVLAAVFKELADAGVLLEGILLKPNMVTPGSSAAPAAPAEVAAATLRVLRRTVPPAVPGIVFLSGGQSEADSTRHLALMNSGALPGPKPWVLSFSYGRALQASALKAWGGQAGKVAAGQAAFMARAAANSAAARGEEEAGPSSS</sequence>
<dbReference type="PANTHER" id="PTHR11627">
    <property type="entry name" value="FRUCTOSE-BISPHOSPHATE ALDOLASE"/>
    <property type="match status" value="1"/>
</dbReference>
<evidence type="ECO:0000313" key="10">
    <source>
        <dbReference type="Proteomes" id="UP000256970"/>
    </source>
</evidence>
<evidence type="ECO:0000256" key="7">
    <source>
        <dbReference type="ARBA" id="ARBA00023270"/>
    </source>
</evidence>
<keyword evidence="7" id="KW-0704">Schiff base</keyword>
<protein>
    <recommendedName>
        <fullName evidence="4 8">Fructose-bisphosphate aldolase</fullName>
        <ecNumber evidence="4 8">4.1.2.13</ecNumber>
    </recommendedName>
</protein>
<evidence type="ECO:0000313" key="9">
    <source>
        <dbReference type="EMBL" id="SZX75662.1"/>
    </source>
</evidence>
<evidence type="ECO:0000256" key="5">
    <source>
        <dbReference type="ARBA" id="ARBA00023152"/>
    </source>
</evidence>
<dbReference type="EC" id="4.1.2.13" evidence="4 8"/>
<dbReference type="Gene3D" id="3.20.20.70">
    <property type="entry name" value="Aldolase class I"/>
    <property type="match status" value="1"/>
</dbReference>
<dbReference type="SUPFAM" id="SSF51569">
    <property type="entry name" value="Aldolase"/>
    <property type="match status" value="1"/>
</dbReference>
<dbReference type="NCBIfam" id="NF033379">
    <property type="entry name" value="FrucBisAld_I"/>
    <property type="match status" value="1"/>
</dbReference>
<accession>A0A383WES5</accession>
<proteinExistence type="inferred from homology"/>
<dbReference type="EMBL" id="FNXT01001239">
    <property type="protein sequence ID" value="SZX75662.1"/>
    <property type="molecule type" value="Genomic_DNA"/>
</dbReference>
<dbReference type="FunFam" id="3.20.20.70:FF:000140">
    <property type="entry name" value="Fructose-bisphosphate aldolase"/>
    <property type="match status" value="1"/>
</dbReference>
<dbReference type="PROSITE" id="PS00158">
    <property type="entry name" value="ALDOLASE_CLASS_I"/>
    <property type="match status" value="1"/>
</dbReference>
<dbReference type="AlphaFoldDB" id="A0A383WES5"/>
<evidence type="ECO:0000256" key="6">
    <source>
        <dbReference type="ARBA" id="ARBA00023239"/>
    </source>
</evidence>
<evidence type="ECO:0000256" key="2">
    <source>
        <dbReference type="ARBA" id="ARBA00004714"/>
    </source>
</evidence>
<evidence type="ECO:0000256" key="4">
    <source>
        <dbReference type="ARBA" id="ARBA00013068"/>
    </source>
</evidence>
<dbReference type="UniPathway" id="UPA00109">
    <property type="reaction ID" value="UER00183"/>
</dbReference>
<comment type="catalytic activity">
    <reaction evidence="1 8">
        <text>beta-D-fructose 1,6-bisphosphate = D-glyceraldehyde 3-phosphate + dihydroxyacetone phosphate</text>
        <dbReference type="Rhea" id="RHEA:14729"/>
        <dbReference type="ChEBI" id="CHEBI:32966"/>
        <dbReference type="ChEBI" id="CHEBI:57642"/>
        <dbReference type="ChEBI" id="CHEBI:59776"/>
        <dbReference type="EC" id="4.1.2.13"/>
    </reaction>
</comment>
<name>A0A383WES5_TETOB</name>
<evidence type="ECO:0000256" key="8">
    <source>
        <dbReference type="RuleBase" id="RU003994"/>
    </source>
</evidence>
<dbReference type="InterPro" id="IPR013785">
    <property type="entry name" value="Aldolase_TIM"/>
</dbReference>
<gene>
    <name evidence="9" type="ORF">BQ4739_LOCUS15938</name>
</gene>
<dbReference type="InterPro" id="IPR000741">
    <property type="entry name" value="FBA_I"/>
</dbReference>
<reference evidence="9 10" key="1">
    <citation type="submission" date="2016-10" db="EMBL/GenBank/DDBJ databases">
        <authorList>
            <person name="Cai Z."/>
        </authorList>
    </citation>
    <scope>NUCLEOTIDE SEQUENCE [LARGE SCALE GENOMIC DNA]</scope>
</reference>
<dbReference type="GO" id="GO:0006096">
    <property type="term" value="P:glycolytic process"/>
    <property type="evidence" value="ECO:0007669"/>
    <property type="project" value="UniProtKB-UniPathway"/>
</dbReference>
<dbReference type="Proteomes" id="UP000256970">
    <property type="component" value="Unassembled WGS sequence"/>
</dbReference>
<comment type="similarity">
    <text evidence="3 8">Belongs to the class I fructose-bisphosphate aldolase family.</text>
</comment>
<evidence type="ECO:0000256" key="1">
    <source>
        <dbReference type="ARBA" id="ARBA00000441"/>
    </source>
</evidence>
<organism evidence="9 10">
    <name type="scientific">Tetradesmus obliquus</name>
    <name type="common">Green alga</name>
    <name type="synonym">Acutodesmus obliquus</name>
    <dbReference type="NCBI Taxonomy" id="3088"/>
    <lineage>
        <taxon>Eukaryota</taxon>
        <taxon>Viridiplantae</taxon>
        <taxon>Chlorophyta</taxon>
        <taxon>core chlorophytes</taxon>
        <taxon>Chlorophyceae</taxon>
        <taxon>CS clade</taxon>
        <taxon>Sphaeropleales</taxon>
        <taxon>Scenedesmaceae</taxon>
        <taxon>Tetradesmus</taxon>
    </lineage>
</organism>
<dbReference type="STRING" id="3088.A0A383WES5"/>
<keyword evidence="10" id="KW-1185">Reference proteome</keyword>
<evidence type="ECO:0000256" key="3">
    <source>
        <dbReference type="ARBA" id="ARBA00010387"/>
    </source>
</evidence>
<keyword evidence="5 8" id="KW-0324">Glycolysis</keyword>
<keyword evidence="6 8" id="KW-0456">Lyase</keyword>
<dbReference type="Pfam" id="PF00274">
    <property type="entry name" value="Glycolytic"/>
    <property type="match status" value="1"/>
</dbReference>
<dbReference type="InterPro" id="IPR029768">
    <property type="entry name" value="Aldolase_I_AS"/>
</dbReference>
<comment type="pathway">
    <text evidence="2">Carbohydrate degradation; glycolysis; D-glyceraldehyde 3-phosphate and glycerone phosphate from D-glucose: step 4/4.</text>
</comment>